<reference evidence="2" key="1">
    <citation type="journal article" date="2019" name="Science">
        <title>Mutation of a bHLH transcription factor allowed almond domestication.</title>
        <authorList>
            <person name="Sanchez-Perez R."/>
            <person name="Pavan S."/>
            <person name="Mazzeo R."/>
            <person name="Moldovan C."/>
            <person name="Aiese Cigliano R."/>
            <person name="Del Cueto J."/>
            <person name="Ricciardi F."/>
            <person name="Lotti C."/>
            <person name="Ricciardi L."/>
            <person name="Dicenta F."/>
            <person name="Lopez-Marques R.L."/>
            <person name="Lindberg Moller B."/>
        </authorList>
    </citation>
    <scope>NUCLEOTIDE SEQUENCE</scope>
</reference>
<dbReference type="AlphaFoldDB" id="A0A5H2XL55"/>
<dbReference type="EMBL" id="AP020932">
    <property type="protein sequence ID" value="BBN68828.1"/>
    <property type="molecule type" value="Genomic_DNA"/>
</dbReference>
<proteinExistence type="predicted"/>
<feature type="region of interest" description="Disordered" evidence="1">
    <location>
        <begin position="64"/>
        <end position="122"/>
    </location>
</feature>
<evidence type="ECO:0000256" key="1">
    <source>
        <dbReference type="SAM" id="MobiDB-lite"/>
    </source>
</evidence>
<name>A0A5H2XL55_PRUDU</name>
<accession>A0A5H2XL55</accession>
<feature type="non-terminal residue" evidence="2">
    <location>
        <position position="1"/>
    </location>
</feature>
<organism evidence="2">
    <name type="scientific">Prunus dulcis</name>
    <name type="common">Almond</name>
    <name type="synonym">Amygdalus dulcis</name>
    <dbReference type="NCBI Taxonomy" id="3755"/>
    <lineage>
        <taxon>Eukaryota</taxon>
        <taxon>Viridiplantae</taxon>
        <taxon>Streptophyta</taxon>
        <taxon>Embryophyta</taxon>
        <taxon>Tracheophyta</taxon>
        <taxon>Spermatophyta</taxon>
        <taxon>Magnoliopsida</taxon>
        <taxon>eudicotyledons</taxon>
        <taxon>Gunneridae</taxon>
        <taxon>Pentapetalae</taxon>
        <taxon>rosids</taxon>
        <taxon>fabids</taxon>
        <taxon>Rosales</taxon>
        <taxon>Rosaceae</taxon>
        <taxon>Amygdaloideae</taxon>
        <taxon>Amygdaleae</taxon>
        <taxon>Prunus</taxon>
    </lineage>
</organism>
<feature type="compositionally biased region" description="Polar residues" evidence="1">
    <location>
        <begin position="83"/>
        <end position="94"/>
    </location>
</feature>
<gene>
    <name evidence="2" type="ORF">Prudu_595S000400</name>
</gene>
<protein>
    <submittedName>
        <fullName evidence="2">Uncharacterized protein</fullName>
    </submittedName>
</protein>
<evidence type="ECO:0000313" key="2">
    <source>
        <dbReference type="EMBL" id="BBN68828.1"/>
    </source>
</evidence>
<feature type="region of interest" description="Disordered" evidence="1">
    <location>
        <begin position="134"/>
        <end position="155"/>
    </location>
</feature>
<feature type="compositionally biased region" description="Low complexity" evidence="1">
    <location>
        <begin position="95"/>
        <end position="109"/>
    </location>
</feature>
<sequence length="155" mass="16950">STAKGVRRHGVDPNRSCNEEVMLSLSSRFCPAADLRSLSTSPRPPHLEPISAVVTVGTVTQPPFFSDQHQPRGCRNLAGKPWFSTTVRPNATRTSSSDFSSVSPPNRSSKAPGARQDCKRDLRRVKAIEVRGIHHRASHSFRTTKGDSAEFSAEV</sequence>